<reference evidence="1" key="2">
    <citation type="journal article" date="2022" name="Microb. Genom.">
        <title>A chromosome-scale genome assembly of the tomato pathogen Cladosporium fulvum reveals a compartmentalized genome architecture and the presence of a dispensable chromosome.</title>
        <authorList>
            <person name="Zaccaron A.Z."/>
            <person name="Chen L.H."/>
            <person name="Samaras A."/>
            <person name="Stergiopoulos I."/>
        </authorList>
    </citation>
    <scope>NUCLEOTIDE SEQUENCE</scope>
    <source>
        <strain evidence="1">Race5_Kim</strain>
    </source>
</reference>
<dbReference type="GeneID" id="71990432"/>
<sequence length="508" mass="57327">MSLDQIFSRLSNLNCNGSEQQHHVLKLEFPIGSLLPDGSHLYLEPPKDVTHRCEPPEDRRVSGILDLDFPVVLTPHTIAPTAGTAPHQVLLDAVVDLPRLGGLSVLSVASYFDEATSEVVYLYRLTTTTVSGFSSSRYFKLDSNESCMLFGLAPMHDWVSLLQHLVSRSSELAYYHVRKQLTDQYGIASAFEEERRWETVWSESQRFNLRDAFHSRVKSVFPDSATGERNALRLQLPCGHVMHTSTSILGQMYYEEYSTIACPHCEAPVLQYRVLYEVEVAVESLERHKRQRKNAHWISLDHVPSVHTRNFEGKSLATAIRAALGSFMVSDLVAPPSLCFAATAYTQSIMQHFESFLSDESVWMNQRSEILVDYLIQDALETVSDANGRPLSITFVSPAFVKFLYAWLCRAVNFLCDRECNEMKASHLGVHRHGGKLMYNPALWQAGGEGEQPLAEHSDEQQHVDVDMDALNADMEEMDLEGTSALHALLDSMDIEKEQDDEELDEEL</sequence>
<organism evidence="1 2">
    <name type="scientific">Passalora fulva</name>
    <name type="common">Tomato leaf mold</name>
    <name type="synonym">Cladosporium fulvum</name>
    <dbReference type="NCBI Taxonomy" id="5499"/>
    <lineage>
        <taxon>Eukaryota</taxon>
        <taxon>Fungi</taxon>
        <taxon>Dikarya</taxon>
        <taxon>Ascomycota</taxon>
        <taxon>Pezizomycotina</taxon>
        <taxon>Dothideomycetes</taxon>
        <taxon>Dothideomycetidae</taxon>
        <taxon>Mycosphaerellales</taxon>
        <taxon>Mycosphaerellaceae</taxon>
        <taxon>Fulvia</taxon>
    </lineage>
</organism>
<dbReference type="AlphaFoldDB" id="A0A9Q8URZ3"/>
<dbReference type="EMBL" id="CP090169">
    <property type="protein sequence ID" value="UJO20232.1"/>
    <property type="molecule type" value="Genomic_DNA"/>
</dbReference>
<dbReference type="RefSeq" id="XP_047764598.1">
    <property type="nucleotide sequence ID" value="XM_047909702.1"/>
</dbReference>
<name>A0A9Q8URZ3_PASFU</name>
<evidence type="ECO:0000313" key="2">
    <source>
        <dbReference type="Proteomes" id="UP000756132"/>
    </source>
</evidence>
<gene>
    <name evidence="1" type="ORF">CLAFUR5_10554</name>
</gene>
<dbReference type="Proteomes" id="UP000756132">
    <property type="component" value="Chromosome 7"/>
</dbReference>
<dbReference type="OMA" id="SSELAYY"/>
<reference evidence="1" key="1">
    <citation type="submission" date="2021-12" db="EMBL/GenBank/DDBJ databases">
        <authorList>
            <person name="Zaccaron A."/>
            <person name="Stergiopoulos I."/>
        </authorList>
    </citation>
    <scope>NUCLEOTIDE SEQUENCE</scope>
    <source>
        <strain evidence="1">Race5_Kim</strain>
    </source>
</reference>
<evidence type="ECO:0000313" key="1">
    <source>
        <dbReference type="EMBL" id="UJO20232.1"/>
    </source>
</evidence>
<keyword evidence="2" id="KW-1185">Reference proteome</keyword>
<dbReference type="KEGG" id="ffu:CLAFUR5_10554"/>
<protein>
    <submittedName>
        <fullName evidence="1">Uncharacterized protein</fullName>
    </submittedName>
</protein>
<proteinExistence type="predicted"/>
<dbReference type="OrthoDB" id="3642715at2759"/>
<accession>A0A9Q8URZ3</accession>